<dbReference type="Proteomes" id="UP000479710">
    <property type="component" value="Unassembled WGS sequence"/>
</dbReference>
<reference evidence="1 2" key="1">
    <citation type="submission" date="2019-11" db="EMBL/GenBank/DDBJ databases">
        <title>Whole genome sequence of Oryza granulata.</title>
        <authorList>
            <person name="Li W."/>
        </authorList>
    </citation>
    <scope>NUCLEOTIDE SEQUENCE [LARGE SCALE GENOMIC DNA]</scope>
    <source>
        <strain evidence="2">cv. Menghai</strain>
        <tissue evidence="1">Leaf</tissue>
    </source>
</reference>
<accession>A0A6G1CZX6</accession>
<evidence type="ECO:0000313" key="1">
    <source>
        <dbReference type="EMBL" id="KAF0905464.1"/>
    </source>
</evidence>
<proteinExistence type="predicted"/>
<comment type="caution">
    <text evidence="1">The sequence shown here is derived from an EMBL/GenBank/DDBJ whole genome shotgun (WGS) entry which is preliminary data.</text>
</comment>
<sequence>MGRPALRALIPTPDPHRHPFVGDAPSSHLCALIPPPCWAAPVPGGHGLQRPKPRRRVAPRLLPDALHRRGHSATGHHCLFLLRAAPCLFRLRALGSRCLSAAGCRCLFLLRALGSHHFSAAGRHCLFLHRALPLHCRR</sequence>
<protein>
    <submittedName>
        <fullName evidence="1">Uncharacterized protein</fullName>
    </submittedName>
</protein>
<name>A0A6G1CZX6_9ORYZ</name>
<keyword evidence="2" id="KW-1185">Reference proteome</keyword>
<evidence type="ECO:0000313" key="2">
    <source>
        <dbReference type="Proteomes" id="UP000479710"/>
    </source>
</evidence>
<dbReference type="AlphaFoldDB" id="A0A6G1CZX6"/>
<organism evidence="1 2">
    <name type="scientific">Oryza meyeriana var. granulata</name>
    <dbReference type="NCBI Taxonomy" id="110450"/>
    <lineage>
        <taxon>Eukaryota</taxon>
        <taxon>Viridiplantae</taxon>
        <taxon>Streptophyta</taxon>
        <taxon>Embryophyta</taxon>
        <taxon>Tracheophyta</taxon>
        <taxon>Spermatophyta</taxon>
        <taxon>Magnoliopsida</taxon>
        <taxon>Liliopsida</taxon>
        <taxon>Poales</taxon>
        <taxon>Poaceae</taxon>
        <taxon>BOP clade</taxon>
        <taxon>Oryzoideae</taxon>
        <taxon>Oryzeae</taxon>
        <taxon>Oryzinae</taxon>
        <taxon>Oryza</taxon>
        <taxon>Oryza meyeriana</taxon>
    </lineage>
</organism>
<gene>
    <name evidence="1" type="ORF">E2562_004432</name>
</gene>
<dbReference type="EMBL" id="SPHZ02000007">
    <property type="protein sequence ID" value="KAF0905464.1"/>
    <property type="molecule type" value="Genomic_DNA"/>
</dbReference>